<reference evidence="6" key="1">
    <citation type="journal article" date="2019" name="Int. J. Syst. Evol. Microbiol.">
        <title>The Global Catalogue of Microorganisms (GCM) 10K type strain sequencing project: providing services to taxonomists for standard genome sequencing and annotation.</title>
        <authorList>
            <consortium name="The Broad Institute Genomics Platform"/>
            <consortium name="The Broad Institute Genome Sequencing Center for Infectious Disease"/>
            <person name="Wu L."/>
            <person name="Ma J."/>
        </authorList>
    </citation>
    <scope>NUCLEOTIDE SEQUENCE [LARGE SCALE GENOMIC DNA]</scope>
    <source>
        <strain evidence="6">CGMCC 1.12295</strain>
    </source>
</reference>
<name>A0ABW4KAS6_9BACI</name>
<feature type="chain" id="PRO_5047541482" evidence="3">
    <location>
        <begin position="22"/>
        <end position="254"/>
    </location>
</feature>
<feature type="region of interest" description="Disordered" evidence="1">
    <location>
        <begin position="234"/>
        <end position="254"/>
    </location>
</feature>
<evidence type="ECO:0000256" key="2">
    <source>
        <dbReference type="SAM" id="Phobius"/>
    </source>
</evidence>
<organism evidence="5 6">
    <name type="scientific">Siminovitchia sediminis</name>
    <dbReference type="NCBI Taxonomy" id="1274353"/>
    <lineage>
        <taxon>Bacteria</taxon>
        <taxon>Bacillati</taxon>
        <taxon>Bacillota</taxon>
        <taxon>Bacilli</taxon>
        <taxon>Bacillales</taxon>
        <taxon>Bacillaceae</taxon>
        <taxon>Siminovitchia</taxon>
    </lineage>
</organism>
<dbReference type="RefSeq" id="WP_380771603.1">
    <property type="nucleotide sequence ID" value="NZ_JBHUEO010000002.1"/>
</dbReference>
<keyword evidence="2" id="KW-0812">Transmembrane</keyword>
<evidence type="ECO:0000259" key="4">
    <source>
        <dbReference type="Pfam" id="PF04536"/>
    </source>
</evidence>
<dbReference type="Pfam" id="PF04536">
    <property type="entry name" value="TPM_phosphatase"/>
    <property type="match status" value="1"/>
</dbReference>
<keyword evidence="6" id="KW-1185">Reference proteome</keyword>
<feature type="domain" description="TPM" evidence="4">
    <location>
        <begin position="37"/>
        <end position="159"/>
    </location>
</feature>
<evidence type="ECO:0000313" key="6">
    <source>
        <dbReference type="Proteomes" id="UP001597301"/>
    </source>
</evidence>
<sequence length="254" mass="27588">MRRGLLLLSFLFFFISHPAGQIVQAASIPKPVGDIYVQDFANVLSENEEQELVELGRYLDDQTQAQIAVLTVESLENETVEEYALQAFREYGLGSKENDNGVLLLLAPQERKIRIEVGYGLEGALPDGKAGRILDSYALPYLEQNQMNLALMNTYKQLFNEVSQEYNLQKTADAEGIEYNNTESISPFTMLILILIFAGLIFLDYRFLGGAFTLTIIRMLAAILSRGGGGGGGFGGPRSGGGGSSGGGGASRGW</sequence>
<keyword evidence="3" id="KW-0732">Signal</keyword>
<dbReference type="InterPro" id="IPR007621">
    <property type="entry name" value="TPM_dom"/>
</dbReference>
<dbReference type="PANTHER" id="PTHR30373">
    <property type="entry name" value="UPF0603 PROTEIN YGCG"/>
    <property type="match status" value="1"/>
</dbReference>
<evidence type="ECO:0000256" key="3">
    <source>
        <dbReference type="SAM" id="SignalP"/>
    </source>
</evidence>
<dbReference type="Proteomes" id="UP001597301">
    <property type="component" value="Unassembled WGS sequence"/>
</dbReference>
<dbReference type="Gene3D" id="3.10.310.50">
    <property type="match status" value="1"/>
</dbReference>
<dbReference type="PANTHER" id="PTHR30373:SF2">
    <property type="entry name" value="UPF0603 PROTEIN YGCG"/>
    <property type="match status" value="1"/>
</dbReference>
<accession>A0ABW4KAS6</accession>
<keyword evidence="2" id="KW-0472">Membrane</keyword>
<keyword evidence="2" id="KW-1133">Transmembrane helix</keyword>
<dbReference type="EMBL" id="JBHUEO010000002">
    <property type="protein sequence ID" value="MFD1705305.1"/>
    <property type="molecule type" value="Genomic_DNA"/>
</dbReference>
<evidence type="ECO:0000256" key="1">
    <source>
        <dbReference type="SAM" id="MobiDB-lite"/>
    </source>
</evidence>
<gene>
    <name evidence="5" type="ORF">ACFSCZ_00895</name>
</gene>
<protein>
    <submittedName>
        <fullName evidence="5">TPM domain-containing protein</fullName>
    </submittedName>
</protein>
<feature type="signal peptide" evidence="3">
    <location>
        <begin position="1"/>
        <end position="21"/>
    </location>
</feature>
<proteinExistence type="predicted"/>
<feature type="transmembrane region" description="Helical" evidence="2">
    <location>
        <begin position="188"/>
        <end position="208"/>
    </location>
</feature>
<evidence type="ECO:0000313" key="5">
    <source>
        <dbReference type="EMBL" id="MFD1705305.1"/>
    </source>
</evidence>
<comment type="caution">
    <text evidence="5">The sequence shown here is derived from an EMBL/GenBank/DDBJ whole genome shotgun (WGS) entry which is preliminary data.</text>
</comment>